<geneLocation type="plasmid" evidence="2 3">
    <name>SGLP1</name>
</geneLocation>
<dbReference type="RefSeq" id="WP_010056246.1">
    <property type="nucleotide sequence ID" value="NZ_CP013739.1"/>
</dbReference>
<sequence>MGMTGARPRVLVVGAGLAGTATAIRLLHFARRPLEVVLLERRAAYRSAGVAYHRDGNPWDHVFNIQAGRMSVFREDVLDFINWANQEADRRDWPRRWASWKFTEQGPAPRRIFQDYLDARLVEAARESCPGVVLVEADGEALDARSHDRCFEVTVRGLTPYLTEGLRPGPLPDTQILDADHVVLATGLELKEPPFAAGVAGHPSFVRNPYSAPGIRKLAQLPPDASVAIVGSVLSAYDSAGLLLRNGHVGRIHLISRSGTIFRTYPGTHEHGVVQLPRPDTLMQPYRGREEFLARVRTAWQAACAIVRDQHPEIDPVIISERVAKAWEPYIPEVIDRIPSDDLRRLLDEFATGLAALRVGAVEYTMAIIERAMRPQDGRVELVVGRVQEISPAESGRLTVSVVAQHERHSLEADLVVSNFGREFDYAKVEQPLWRNLLRKGIAVPHERTGRGVEVDECGTLLSSDGTPAGPISTVGVPREGDEIVRHGRTGAFAFNLAAIKNHSVSVAAHVVEQLELRQDGFDDLAVRHPHYRSYVSNPEEAVQDALEQSVVLEVRRLASRDRRNREALESRLNARIRSMGSLPVLPAGVPRDDRLIRAVVNRVAVERLNDVSVTPRQLRRQLGLENAEHPEE</sequence>
<protein>
    <submittedName>
        <fullName evidence="2">Pyridine nucleotide-disulfide oxidoreductase</fullName>
    </submittedName>
</protein>
<organism evidence="2 3">
    <name type="scientific">Streptomyces globisporus C-1027</name>
    <dbReference type="NCBI Taxonomy" id="1172567"/>
    <lineage>
        <taxon>Bacteria</taxon>
        <taxon>Bacillati</taxon>
        <taxon>Actinomycetota</taxon>
        <taxon>Actinomycetes</taxon>
        <taxon>Kitasatosporales</taxon>
        <taxon>Streptomycetaceae</taxon>
        <taxon>Streptomyces</taxon>
    </lineage>
</organism>
<evidence type="ECO:0000313" key="2">
    <source>
        <dbReference type="EMBL" id="ALU98414.1"/>
    </source>
</evidence>
<keyword evidence="2" id="KW-0614">Plasmid</keyword>
<dbReference type="Proteomes" id="UP000064183">
    <property type="component" value="Plasmid SGLP1"/>
</dbReference>
<proteinExistence type="predicted"/>
<dbReference type="PANTHER" id="PTHR40254:SF1">
    <property type="entry name" value="BLR0577 PROTEIN"/>
    <property type="match status" value="1"/>
</dbReference>
<dbReference type="AlphaFoldDB" id="A0A0U3KRD7"/>
<evidence type="ECO:0000259" key="1">
    <source>
        <dbReference type="Pfam" id="PF13454"/>
    </source>
</evidence>
<dbReference type="SUPFAM" id="SSF51905">
    <property type="entry name" value="FAD/NAD(P)-binding domain"/>
    <property type="match status" value="1"/>
</dbReference>
<feature type="domain" description="FAD-dependent urate hydroxylase HpyO/Asp monooxygenase CreE-like FAD/NAD(P)-binding" evidence="1">
    <location>
        <begin position="12"/>
        <end position="187"/>
    </location>
</feature>
<dbReference type="InterPro" id="IPR036188">
    <property type="entry name" value="FAD/NAD-bd_sf"/>
</dbReference>
<dbReference type="EMBL" id="CP013739">
    <property type="protein sequence ID" value="ALU98414.1"/>
    <property type="molecule type" value="Genomic_DNA"/>
</dbReference>
<name>A0A0U3KRD7_STRGL</name>
<dbReference type="Gene3D" id="3.50.50.60">
    <property type="entry name" value="FAD/NAD(P)-binding domain"/>
    <property type="match status" value="1"/>
</dbReference>
<evidence type="ECO:0000313" key="3">
    <source>
        <dbReference type="Proteomes" id="UP000064183"/>
    </source>
</evidence>
<accession>A0A0U3KRD7</accession>
<dbReference type="KEGG" id="sgb:WQO_33720"/>
<dbReference type="PANTHER" id="PTHR40254">
    <property type="entry name" value="BLR0577 PROTEIN"/>
    <property type="match status" value="1"/>
</dbReference>
<dbReference type="GeneID" id="27787404"/>
<dbReference type="InterPro" id="IPR038732">
    <property type="entry name" value="HpyO/CreE_NAD-binding"/>
</dbReference>
<dbReference type="Pfam" id="PF13454">
    <property type="entry name" value="NAD_binding_9"/>
    <property type="match status" value="1"/>
</dbReference>
<gene>
    <name evidence="2" type="ORF">WQO_33720</name>
</gene>
<dbReference type="InterPro" id="IPR052189">
    <property type="entry name" value="L-asp_N-monooxygenase_NS-form"/>
</dbReference>
<reference evidence="2 3" key="1">
    <citation type="journal article" date="2012" name="J. Bacteriol.">
        <title>Draft genome sequence of Streptomyces globisporus C-1027, which produces an antitumor antibiotic consisting of a nine-membered enediyne with a chromoprotein.</title>
        <authorList>
            <person name="Wang L."/>
            <person name="Wang S."/>
            <person name="He Q."/>
            <person name="Yu T."/>
            <person name="Li Q."/>
            <person name="Hong B."/>
        </authorList>
    </citation>
    <scope>NUCLEOTIDE SEQUENCE [LARGE SCALE GENOMIC DNA]</scope>
    <source>
        <strain evidence="2 3">C-1027</strain>
        <plasmid evidence="2 3">SGLP1</plasmid>
    </source>
</reference>